<organism evidence="2 3">
    <name type="scientific">Armillaria gallica</name>
    <name type="common">Bulbous honey fungus</name>
    <name type="synonym">Armillaria bulbosa</name>
    <dbReference type="NCBI Taxonomy" id="47427"/>
    <lineage>
        <taxon>Eukaryota</taxon>
        <taxon>Fungi</taxon>
        <taxon>Dikarya</taxon>
        <taxon>Basidiomycota</taxon>
        <taxon>Agaricomycotina</taxon>
        <taxon>Agaricomycetes</taxon>
        <taxon>Agaricomycetidae</taxon>
        <taxon>Agaricales</taxon>
        <taxon>Marasmiineae</taxon>
        <taxon>Physalacriaceae</taxon>
        <taxon>Armillaria</taxon>
    </lineage>
</organism>
<name>A0A2H3D9R2_ARMGA</name>
<dbReference type="Proteomes" id="UP000217790">
    <property type="component" value="Unassembled WGS sequence"/>
</dbReference>
<dbReference type="GO" id="GO:0016034">
    <property type="term" value="F:maleylacetoacetate isomerase activity"/>
    <property type="evidence" value="ECO:0007669"/>
    <property type="project" value="TreeGrafter"/>
</dbReference>
<dbReference type="InterPro" id="IPR054416">
    <property type="entry name" value="GST_UstS-like_C"/>
</dbReference>
<dbReference type="EMBL" id="KZ293660">
    <property type="protein sequence ID" value="PBK91959.1"/>
    <property type="molecule type" value="Genomic_DNA"/>
</dbReference>
<dbReference type="GO" id="GO:0004364">
    <property type="term" value="F:glutathione transferase activity"/>
    <property type="evidence" value="ECO:0007669"/>
    <property type="project" value="TreeGrafter"/>
</dbReference>
<dbReference type="PROSITE" id="PS50404">
    <property type="entry name" value="GST_NTER"/>
    <property type="match status" value="1"/>
</dbReference>
<dbReference type="GO" id="GO:0006559">
    <property type="term" value="P:L-phenylalanine catabolic process"/>
    <property type="evidence" value="ECO:0007669"/>
    <property type="project" value="TreeGrafter"/>
</dbReference>
<evidence type="ECO:0000259" key="1">
    <source>
        <dbReference type="PROSITE" id="PS50404"/>
    </source>
</evidence>
<reference evidence="3" key="1">
    <citation type="journal article" date="2017" name="Nat. Ecol. Evol.">
        <title>Genome expansion and lineage-specific genetic innovations in the forest pathogenic fungi Armillaria.</title>
        <authorList>
            <person name="Sipos G."/>
            <person name="Prasanna A.N."/>
            <person name="Walter M.C."/>
            <person name="O'Connor E."/>
            <person name="Balint B."/>
            <person name="Krizsan K."/>
            <person name="Kiss B."/>
            <person name="Hess J."/>
            <person name="Varga T."/>
            <person name="Slot J."/>
            <person name="Riley R."/>
            <person name="Boka B."/>
            <person name="Rigling D."/>
            <person name="Barry K."/>
            <person name="Lee J."/>
            <person name="Mihaltcheva S."/>
            <person name="LaButti K."/>
            <person name="Lipzen A."/>
            <person name="Waldron R."/>
            <person name="Moloney N.M."/>
            <person name="Sperisen C."/>
            <person name="Kredics L."/>
            <person name="Vagvoelgyi C."/>
            <person name="Patrignani A."/>
            <person name="Fitzpatrick D."/>
            <person name="Nagy I."/>
            <person name="Doyle S."/>
            <person name="Anderson J.B."/>
            <person name="Grigoriev I.V."/>
            <person name="Gueldener U."/>
            <person name="Muensterkoetter M."/>
            <person name="Nagy L.G."/>
        </authorList>
    </citation>
    <scope>NUCLEOTIDE SEQUENCE [LARGE SCALE GENOMIC DNA]</scope>
    <source>
        <strain evidence="3">Ar21-2</strain>
    </source>
</reference>
<dbReference type="PANTHER" id="PTHR42673">
    <property type="entry name" value="MALEYLACETOACETATE ISOMERASE"/>
    <property type="match status" value="1"/>
</dbReference>
<evidence type="ECO:0000313" key="3">
    <source>
        <dbReference type="Proteomes" id="UP000217790"/>
    </source>
</evidence>
<evidence type="ECO:0000313" key="2">
    <source>
        <dbReference type="EMBL" id="PBK91959.1"/>
    </source>
</evidence>
<dbReference type="Pfam" id="PF22041">
    <property type="entry name" value="GST_C_7"/>
    <property type="match status" value="1"/>
</dbReference>
<dbReference type="InterPro" id="IPR036282">
    <property type="entry name" value="Glutathione-S-Trfase_C_sf"/>
</dbReference>
<accession>A0A2H3D9R2</accession>
<dbReference type="AlphaFoldDB" id="A0A2H3D9R2"/>
<dbReference type="PANTHER" id="PTHR42673:SF4">
    <property type="entry name" value="MALEYLACETOACETATE ISOMERASE"/>
    <property type="match status" value="1"/>
</dbReference>
<protein>
    <recommendedName>
        <fullName evidence="1">GST N-terminal domain-containing protein</fullName>
    </recommendedName>
</protein>
<dbReference type="InterPro" id="IPR036249">
    <property type="entry name" value="Thioredoxin-like_sf"/>
</dbReference>
<dbReference type="STRING" id="47427.A0A2H3D9R2"/>
<keyword evidence="3" id="KW-1185">Reference proteome</keyword>
<dbReference type="SUPFAM" id="SSF47616">
    <property type="entry name" value="GST C-terminal domain-like"/>
    <property type="match status" value="1"/>
</dbReference>
<dbReference type="OrthoDB" id="4951845at2759"/>
<dbReference type="InterPro" id="IPR004045">
    <property type="entry name" value="Glutathione_S-Trfase_N"/>
</dbReference>
<dbReference type="OMA" id="WKVRYIL"/>
<proteinExistence type="predicted"/>
<dbReference type="SUPFAM" id="SSF52833">
    <property type="entry name" value="Thioredoxin-like"/>
    <property type="match status" value="1"/>
</dbReference>
<sequence length="250" mass="28166">MSTAIVLYDIPSKLPINAWSPTTWKARYALNFKGIPYRTEWVEYPDIEGLYKTFGIPASATQKDGMTPRYTLPLLHDSSTGAFISESSAIVEYLDATYPNTPRLIPPGTRALHAAFIAAFESQMQAITPLLGIPAVNAILSPRSAAFVRKTKEELSEVTIEEMDLHGEHRTRQLTVVKDDLGKVDKWMTKGDTFVTGETPTFADFVMSAWILFLRISLGEDSPEWKELSSWHDGRWGRLVKFFEKYEAVV</sequence>
<dbReference type="Gene3D" id="3.40.30.10">
    <property type="entry name" value="Glutaredoxin"/>
    <property type="match status" value="1"/>
</dbReference>
<feature type="domain" description="GST N-terminal" evidence="1">
    <location>
        <begin position="10"/>
        <end position="102"/>
    </location>
</feature>
<dbReference type="Gene3D" id="1.20.1050.10">
    <property type="match status" value="1"/>
</dbReference>
<gene>
    <name evidence="2" type="ORF">ARMGADRAFT_1013718</name>
</gene>
<dbReference type="InParanoid" id="A0A2H3D9R2"/>
<dbReference type="Pfam" id="PF13409">
    <property type="entry name" value="GST_N_2"/>
    <property type="match status" value="1"/>
</dbReference>
<dbReference type="GO" id="GO:0006749">
    <property type="term" value="P:glutathione metabolic process"/>
    <property type="evidence" value="ECO:0007669"/>
    <property type="project" value="TreeGrafter"/>
</dbReference>